<evidence type="ECO:0000313" key="3">
    <source>
        <dbReference type="Proteomes" id="UP000275078"/>
    </source>
</evidence>
<feature type="compositionally biased region" description="Low complexity" evidence="1">
    <location>
        <begin position="33"/>
        <end position="43"/>
    </location>
</feature>
<feature type="compositionally biased region" description="Polar residues" evidence="1">
    <location>
        <begin position="73"/>
        <end position="88"/>
    </location>
</feature>
<dbReference type="Proteomes" id="UP000275078">
    <property type="component" value="Unassembled WGS sequence"/>
</dbReference>
<keyword evidence="3" id="KW-1185">Reference proteome</keyword>
<sequence>MSFATPLCRVVDAQIHKSQAVQVRTENRIKAHPSSSSSGPSSSRKLTIIQSPEATLQTLPIFQSFVPNLKSFKMSNNGQGANKMTQSDAARIQSAQAKQGQAGADTFAARAQAAGDRNANAGHSAGGNQGGQQGGHGGNAQAGNGGNGGKK</sequence>
<accession>A0A3N4IN60</accession>
<evidence type="ECO:0008006" key="4">
    <source>
        <dbReference type="Google" id="ProtNLM"/>
    </source>
</evidence>
<evidence type="ECO:0000313" key="2">
    <source>
        <dbReference type="EMBL" id="RPA87573.1"/>
    </source>
</evidence>
<dbReference type="AlphaFoldDB" id="A0A3N4IN60"/>
<gene>
    <name evidence="2" type="ORF">BJ508DRAFT_357202</name>
</gene>
<feature type="compositionally biased region" description="Gly residues" evidence="1">
    <location>
        <begin position="124"/>
        <end position="151"/>
    </location>
</feature>
<feature type="region of interest" description="Disordered" evidence="1">
    <location>
        <begin position="71"/>
        <end position="151"/>
    </location>
</feature>
<organism evidence="2 3">
    <name type="scientific">Ascobolus immersus RN42</name>
    <dbReference type="NCBI Taxonomy" id="1160509"/>
    <lineage>
        <taxon>Eukaryota</taxon>
        <taxon>Fungi</taxon>
        <taxon>Dikarya</taxon>
        <taxon>Ascomycota</taxon>
        <taxon>Pezizomycotina</taxon>
        <taxon>Pezizomycetes</taxon>
        <taxon>Pezizales</taxon>
        <taxon>Ascobolaceae</taxon>
        <taxon>Ascobolus</taxon>
    </lineage>
</organism>
<feature type="compositionally biased region" description="Low complexity" evidence="1">
    <location>
        <begin position="93"/>
        <end position="123"/>
    </location>
</feature>
<dbReference type="EMBL" id="ML119646">
    <property type="protein sequence ID" value="RPA87573.1"/>
    <property type="molecule type" value="Genomic_DNA"/>
</dbReference>
<name>A0A3N4IN60_ASCIM</name>
<feature type="region of interest" description="Disordered" evidence="1">
    <location>
        <begin position="25"/>
        <end position="49"/>
    </location>
</feature>
<proteinExistence type="predicted"/>
<reference evidence="2 3" key="1">
    <citation type="journal article" date="2018" name="Nat. Ecol. Evol.">
        <title>Pezizomycetes genomes reveal the molecular basis of ectomycorrhizal truffle lifestyle.</title>
        <authorList>
            <person name="Murat C."/>
            <person name="Payen T."/>
            <person name="Noel B."/>
            <person name="Kuo A."/>
            <person name="Morin E."/>
            <person name="Chen J."/>
            <person name="Kohler A."/>
            <person name="Krizsan K."/>
            <person name="Balestrini R."/>
            <person name="Da Silva C."/>
            <person name="Montanini B."/>
            <person name="Hainaut M."/>
            <person name="Levati E."/>
            <person name="Barry K.W."/>
            <person name="Belfiori B."/>
            <person name="Cichocki N."/>
            <person name="Clum A."/>
            <person name="Dockter R.B."/>
            <person name="Fauchery L."/>
            <person name="Guy J."/>
            <person name="Iotti M."/>
            <person name="Le Tacon F."/>
            <person name="Lindquist E.A."/>
            <person name="Lipzen A."/>
            <person name="Malagnac F."/>
            <person name="Mello A."/>
            <person name="Molinier V."/>
            <person name="Miyauchi S."/>
            <person name="Poulain J."/>
            <person name="Riccioni C."/>
            <person name="Rubini A."/>
            <person name="Sitrit Y."/>
            <person name="Splivallo R."/>
            <person name="Traeger S."/>
            <person name="Wang M."/>
            <person name="Zifcakova L."/>
            <person name="Wipf D."/>
            <person name="Zambonelli A."/>
            <person name="Paolocci F."/>
            <person name="Nowrousian M."/>
            <person name="Ottonello S."/>
            <person name="Baldrian P."/>
            <person name="Spatafora J.W."/>
            <person name="Henrissat B."/>
            <person name="Nagy L.G."/>
            <person name="Aury J.M."/>
            <person name="Wincker P."/>
            <person name="Grigoriev I.V."/>
            <person name="Bonfante P."/>
            <person name="Martin F.M."/>
        </authorList>
    </citation>
    <scope>NUCLEOTIDE SEQUENCE [LARGE SCALE GENOMIC DNA]</scope>
    <source>
        <strain evidence="2 3">RN42</strain>
    </source>
</reference>
<evidence type="ECO:0000256" key="1">
    <source>
        <dbReference type="SAM" id="MobiDB-lite"/>
    </source>
</evidence>
<protein>
    <recommendedName>
        <fullName evidence="4">SMP domain-containing protein</fullName>
    </recommendedName>
</protein>